<evidence type="ECO:0000313" key="1">
    <source>
        <dbReference type="EMBL" id="MBS7456260.1"/>
    </source>
</evidence>
<dbReference type="AlphaFoldDB" id="A0AAP2C9D7"/>
<dbReference type="SUPFAM" id="SSF54909">
    <property type="entry name" value="Dimeric alpha+beta barrel"/>
    <property type="match status" value="1"/>
</dbReference>
<keyword evidence="2" id="KW-1185">Reference proteome</keyword>
<dbReference type="EMBL" id="JAGQFT020000002">
    <property type="protein sequence ID" value="MBS7456260.1"/>
    <property type="molecule type" value="Genomic_DNA"/>
</dbReference>
<proteinExistence type="predicted"/>
<dbReference type="Proteomes" id="UP000675747">
    <property type="component" value="Unassembled WGS sequence"/>
</dbReference>
<evidence type="ECO:0000313" key="2">
    <source>
        <dbReference type="Proteomes" id="UP000675747"/>
    </source>
</evidence>
<name>A0AAP2C9D7_9GAMM</name>
<organism evidence="1 2">
    <name type="scientific">Coralloluteibacterium stylophorae</name>
    <dbReference type="NCBI Taxonomy" id="1776034"/>
    <lineage>
        <taxon>Bacteria</taxon>
        <taxon>Pseudomonadati</taxon>
        <taxon>Pseudomonadota</taxon>
        <taxon>Gammaproteobacteria</taxon>
        <taxon>Lysobacterales</taxon>
        <taxon>Lysobacteraceae</taxon>
        <taxon>Coralloluteibacterium</taxon>
    </lineage>
</organism>
<accession>A0AAP2C9D7</accession>
<protein>
    <submittedName>
        <fullName evidence="1">DUF1428 family protein</fullName>
    </submittedName>
</protein>
<comment type="caution">
    <text evidence="1">The sequence shown here is derived from an EMBL/GenBank/DDBJ whole genome shotgun (WGS) entry which is preliminary data.</text>
</comment>
<reference evidence="1 2" key="1">
    <citation type="journal article" date="2021" name="Microbiol. Resour. Announc.">
        <title>Draft Genome Sequence of Coralloluteibacterium stylophorae LMG 29479T.</title>
        <authorList>
            <person name="Karlyshev A.V."/>
            <person name="Kudryashova E.B."/>
            <person name="Ariskina E.V."/>
            <person name="Conroy A.P."/>
            <person name="Abidueva E.Y."/>
        </authorList>
    </citation>
    <scope>NUCLEOTIDE SEQUENCE [LARGE SCALE GENOMIC DNA]</scope>
    <source>
        <strain evidence="1 2">LMG 29479</strain>
    </source>
</reference>
<dbReference type="InterPro" id="IPR011008">
    <property type="entry name" value="Dimeric_a/b-barrel"/>
</dbReference>
<gene>
    <name evidence="1" type="ORF">KB893_003800</name>
</gene>
<dbReference type="Gene3D" id="3.30.70.100">
    <property type="match status" value="1"/>
</dbReference>
<sequence length="61" mass="6198">MAALRDGGMVVLARIVHPSRAARDAIHAGVTGAPRVQAMCGAASFDSRRTAHGGFEPLVGG</sequence>
<dbReference type="RefSeq" id="WP_213173447.1">
    <property type="nucleotide sequence ID" value="NZ_JAGQFT020000002.1"/>
</dbReference>